<dbReference type="SUPFAM" id="SSF53335">
    <property type="entry name" value="S-adenosyl-L-methionine-dependent methyltransferases"/>
    <property type="match status" value="1"/>
</dbReference>
<dbReference type="GO" id="GO:0032259">
    <property type="term" value="P:methylation"/>
    <property type="evidence" value="ECO:0007669"/>
    <property type="project" value="UniProtKB-KW"/>
</dbReference>
<dbReference type="InterPro" id="IPR001077">
    <property type="entry name" value="COMT_C"/>
</dbReference>
<feature type="active site" description="Proton acceptor" evidence="4">
    <location>
        <position position="256"/>
    </location>
</feature>
<dbReference type="PIRSF" id="PIRSF005739">
    <property type="entry name" value="O-mtase"/>
    <property type="match status" value="1"/>
</dbReference>
<feature type="domain" description="O-methyltransferase C-terminal" evidence="5">
    <location>
        <begin position="116"/>
        <end position="325"/>
    </location>
</feature>
<dbReference type="InterPro" id="IPR029063">
    <property type="entry name" value="SAM-dependent_MTases_sf"/>
</dbReference>
<evidence type="ECO:0000313" key="7">
    <source>
        <dbReference type="EMBL" id="TQM00819.1"/>
    </source>
</evidence>
<evidence type="ECO:0000256" key="1">
    <source>
        <dbReference type="ARBA" id="ARBA00022603"/>
    </source>
</evidence>
<dbReference type="GO" id="GO:0046983">
    <property type="term" value="F:protein dimerization activity"/>
    <property type="evidence" value="ECO:0007669"/>
    <property type="project" value="InterPro"/>
</dbReference>
<dbReference type="Gene3D" id="3.40.50.150">
    <property type="entry name" value="Vaccinia Virus protein VP39"/>
    <property type="match status" value="1"/>
</dbReference>
<reference evidence="7 8" key="1">
    <citation type="submission" date="2019-06" db="EMBL/GenBank/DDBJ databases">
        <title>Sequencing the genomes of 1000 actinobacteria strains.</title>
        <authorList>
            <person name="Klenk H.-P."/>
        </authorList>
    </citation>
    <scope>NUCLEOTIDE SEQUENCE [LARGE SCALE GENOMIC DNA]</scope>
    <source>
        <strain evidence="7 8">DSM 102200</strain>
    </source>
</reference>
<keyword evidence="2" id="KW-0808">Transferase</keyword>
<dbReference type="Gene3D" id="1.10.10.10">
    <property type="entry name" value="Winged helix-like DNA-binding domain superfamily/Winged helix DNA-binding domain"/>
    <property type="match status" value="1"/>
</dbReference>
<evidence type="ECO:0000259" key="6">
    <source>
        <dbReference type="Pfam" id="PF08100"/>
    </source>
</evidence>
<dbReference type="Pfam" id="PF00891">
    <property type="entry name" value="Methyltransf_2"/>
    <property type="match status" value="1"/>
</dbReference>
<keyword evidence="8" id="KW-1185">Reference proteome</keyword>
<evidence type="ECO:0000256" key="2">
    <source>
        <dbReference type="ARBA" id="ARBA00022679"/>
    </source>
</evidence>
<dbReference type="EMBL" id="VFOZ01000001">
    <property type="protein sequence ID" value="TQM00819.1"/>
    <property type="molecule type" value="Genomic_DNA"/>
</dbReference>
<sequence length="345" mass="37585">MNLNAQPNASGVDPMDLLELMFPSTPQCLAIAAEHRIADLLADGPLSVEELAEKSGTHTPSLHKILQTLTEDRVFAEIRPGVFANTPLSELLSPSAEKTQYSMARLVGAEWLWSCWGGLDHSVRTGKAAFDEVFKMNTWAYLGRNPDQARIFNGAMTDFSEALGPQIAHAYSEFGQAGAIADLGGGQGTFLHSILSAYPSIDRGVLADLPPVIEQAKERPELAPLIESGRLEFAAGDFFEGVPAGIDTYVTKQIMHSWDDEKVLTLLRKTREASPNARIAAAELVHRDGVSRFVKNFNLIMLVTMAGAIRTAEDFTRLFDKAGYKVTRIVPTNTAFSIVEAIPAK</sequence>
<dbReference type="RefSeq" id="WP_221640278.1">
    <property type="nucleotide sequence ID" value="NZ_VFOZ01000001.1"/>
</dbReference>
<accession>A0A543CUU5</accession>
<name>A0A543CUU5_9ACTN</name>
<dbReference type="PANTHER" id="PTHR43712">
    <property type="entry name" value="PUTATIVE (AFU_ORTHOLOGUE AFUA_4G14580)-RELATED"/>
    <property type="match status" value="1"/>
</dbReference>
<dbReference type="Pfam" id="PF08100">
    <property type="entry name" value="Dimerisation"/>
    <property type="match status" value="1"/>
</dbReference>
<dbReference type="SUPFAM" id="SSF46785">
    <property type="entry name" value="Winged helix' DNA-binding domain"/>
    <property type="match status" value="1"/>
</dbReference>
<comment type="caution">
    <text evidence="7">The sequence shown here is derived from an EMBL/GenBank/DDBJ whole genome shotgun (WGS) entry which is preliminary data.</text>
</comment>
<dbReference type="GO" id="GO:0008171">
    <property type="term" value="F:O-methyltransferase activity"/>
    <property type="evidence" value="ECO:0007669"/>
    <property type="project" value="InterPro"/>
</dbReference>
<dbReference type="InterPro" id="IPR036390">
    <property type="entry name" value="WH_DNA-bd_sf"/>
</dbReference>
<dbReference type="PROSITE" id="PS51683">
    <property type="entry name" value="SAM_OMT_II"/>
    <property type="match status" value="1"/>
</dbReference>
<protein>
    <submittedName>
        <fullName evidence="7">IclR-like helix-turn-helix domain-containing protein</fullName>
    </submittedName>
</protein>
<evidence type="ECO:0000313" key="8">
    <source>
        <dbReference type="Proteomes" id="UP000316096"/>
    </source>
</evidence>
<dbReference type="AlphaFoldDB" id="A0A543CUU5"/>
<keyword evidence="3" id="KW-0949">S-adenosyl-L-methionine</keyword>
<evidence type="ECO:0000259" key="5">
    <source>
        <dbReference type="Pfam" id="PF00891"/>
    </source>
</evidence>
<dbReference type="InterPro" id="IPR012967">
    <property type="entry name" value="COMT_dimerisation"/>
</dbReference>
<proteinExistence type="predicted"/>
<dbReference type="PANTHER" id="PTHR43712:SF2">
    <property type="entry name" value="O-METHYLTRANSFERASE CICE"/>
    <property type="match status" value="1"/>
</dbReference>
<keyword evidence="1" id="KW-0489">Methyltransferase</keyword>
<evidence type="ECO:0000256" key="4">
    <source>
        <dbReference type="PIRSR" id="PIRSR005739-1"/>
    </source>
</evidence>
<feature type="domain" description="O-methyltransferase dimerisation" evidence="6">
    <location>
        <begin position="25"/>
        <end position="92"/>
    </location>
</feature>
<evidence type="ECO:0000256" key="3">
    <source>
        <dbReference type="ARBA" id="ARBA00022691"/>
    </source>
</evidence>
<dbReference type="Proteomes" id="UP000316096">
    <property type="component" value="Unassembled WGS sequence"/>
</dbReference>
<dbReference type="InterPro" id="IPR016461">
    <property type="entry name" value="COMT-like"/>
</dbReference>
<dbReference type="InterPro" id="IPR036388">
    <property type="entry name" value="WH-like_DNA-bd_sf"/>
</dbReference>
<gene>
    <name evidence="7" type="ORF">FB559_6542</name>
</gene>
<organism evidence="7 8">
    <name type="scientific">Actinoallomurus bryophytorum</name>
    <dbReference type="NCBI Taxonomy" id="1490222"/>
    <lineage>
        <taxon>Bacteria</taxon>
        <taxon>Bacillati</taxon>
        <taxon>Actinomycetota</taxon>
        <taxon>Actinomycetes</taxon>
        <taxon>Streptosporangiales</taxon>
        <taxon>Thermomonosporaceae</taxon>
        <taxon>Actinoallomurus</taxon>
    </lineage>
</organism>